<dbReference type="InterPro" id="IPR036514">
    <property type="entry name" value="SGNH_hydro_sf"/>
</dbReference>
<dbReference type="AlphaFoldDB" id="A0A6J1CWS0"/>
<dbReference type="PANTHER" id="PTHR14209:SF37">
    <property type="entry name" value="SGNH HYDROLASE-TYPE ESTERASE DOMAIN-CONTAINING PROTEIN"/>
    <property type="match status" value="1"/>
</dbReference>
<dbReference type="Gene3D" id="3.40.50.1110">
    <property type="entry name" value="SGNH hydrolase"/>
    <property type="match status" value="1"/>
</dbReference>
<dbReference type="CDD" id="cd01838">
    <property type="entry name" value="Isoamyl_acetate_hydrolase_like"/>
    <property type="match status" value="1"/>
</dbReference>
<dbReference type="SUPFAM" id="SSF52266">
    <property type="entry name" value="SGNH hydrolase"/>
    <property type="match status" value="1"/>
</dbReference>
<keyword evidence="3" id="KW-0443">Lipid metabolism</keyword>
<name>A0A6J1CWS0_MOMCH</name>
<dbReference type="OrthoDB" id="671439at2759"/>
<keyword evidence="5" id="KW-1185">Reference proteome</keyword>
<dbReference type="GO" id="GO:0016787">
    <property type="term" value="F:hydrolase activity"/>
    <property type="evidence" value="ECO:0007669"/>
    <property type="project" value="UniProtKB-KW"/>
</dbReference>
<dbReference type="Pfam" id="PF13472">
    <property type="entry name" value="Lipase_GDSL_2"/>
    <property type="match status" value="1"/>
</dbReference>
<evidence type="ECO:0000313" key="6">
    <source>
        <dbReference type="RefSeq" id="XP_022145497.1"/>
    </source>
</evidence>
<dbReference type="GO" id="GO:0016042">
    <property type="term" value="P:lipid catabolic process"/>
    <property type="evidence" value="ECO:0007669"/>
    <property type="project" value="UniProtKB-KW"/>
</dbReference>
<dbReference type="PANTHER" id="PTHR14209">
    <property type="entry name" value="ISOAMYL ACETATE-HYDROLYZING ESTERASE 1"/>
    <property type="match status" value="1"/>
</dbReference>
<keyword evidence="3" id="KW-0442">Lipid degradation</keyword>
<evidence type="ECO:0000256" key="3">
    <source>
        <dbReference type="ARBA" id="ARBA00022963"/>
    </source>
</evidence>
<protein>
    <submittedName>
        <fullName evidence="6">GDSL esterase/lipase CPRD49-like</fullName>
    </submittedName>
</protein>
<keyword evidence="2" id="KW-0378">Hydrolase</keyword>
<sequence length="282" mass="31422">MSCSLLNPLPVGSGRCQLPKQHPSLRPSLSTQFPGALSRCGWRTKMVGPMRPKFVVFGSSIVQFSFADKGWGAEIANLYARQADVILRGYSGWNSSQALEVVDEVFPKDSIIQPSLVIVYFGGNDAVINFPTSVPLSEFTVNMTKIASHIKNLSTTTRGIFLTPPPVNSEQIRELFPGLEKLRTMENLEKYTDALIDICKEIGVEYVDLFRAVQRRDDWLTFFTDGVHFNEKGSHVVFEEIKTLINRANWVPSLAAGSMPIEFGNIRGLRTFNFEGSGIILD</sequence>
<dbReference type="FunFam" id="3.40.50.1110:FF:000002">
    <property type="entry name" value="isoamyl acetate-hydrolyzing esterase 1 homolog"/>
    <property type="match status" value="1"/>
</dbReference>
<evidence type="ECO:0000256" key="2">
    <source>
        <dbReference type="ARBA" id="ARBA00022801"/>
    </source>
</evidence>
<dbReference type="RefSeq" id="XP_022145497.1">
    <property type="nucleotide sequence ID" value="XM_022289805.1"/>
</dbReference>
<dbReference type="Proteomes" id="UP000504603">
    <property type="component" value="Unplaced"/>
</dbReference>
<evidence type="ECO:0000256" key="1">
    <source>
        <dbReference type="ARBA" id="ARBA00008668"/>
    </source>
</evidence>
<comment type="similarity">
    <text evidence="1">Belongs to the 'GDSL' lipolytic enzyme family.</text>
</comment>
<accession>A0A6J1CWS0</accession>
<dbReference type="KEGG" id="mcha:111014934"/>
<evidence type="ECO:0000313" key="5">
    <source>
        <dbReference type="Proteomes" id="UP000504603"/>
    </source>
</evidence>
<reference evidence="6" key="1">
    <citation type="submission" date="2025-08" db="UniProtKB">
        <authorList>
            <consortium name="RefSeq"/>
        </authorList>
    </citation>
    <scope>IDENTIFICATION</scope>
    <source>
        <strain evidence="6">OHB3-1</strain>
    </source>
</reference>
<gene>
    <name evidence="6" type="primary">LOC111014934</name>
</gene>
<dbReference type="InterPro" id="IPR013830">
    <property type="entry name" value="SGNH_hydro"/>
</dbReference>
<proteinExistence type="inferred from homology"/>
<organism evidence="5 6">
    <name type="scientific">Momordica charantia</name>
    <name type="common">Bitter gourd</name>
    <name type="synonym">Balsam pear</name>
    <dbReference type="NCBI Taxonomy" id="3673"/>
    <lineage>
        <taxon>Eukaryota</taxon>
        <taxon>Viridiplantae</taxon>
        <taxon>Streptophyta</taxon>
        <taxon>Embryophyta</taxon>
        <taxon>Tracheophyta</taxon>
        <taxon>Spermatophyta</taxon>
        <taxon>Magnoliopsida</taxon>
        <taxon>eudicotyledons</taxon>
        <taxon>Gunneridae</taxon>
        <taxon>Pentapetalae</taxon>
        <taxon>rosids</taxon>
        <taxon>fabids</taxon>
        <taxon>Cucurbitales</taxon>
        <taxon>Cucurbitaceae</taxon>
        <taxon>Momordiceae</taxon>
        <taxon>Momordica</taxon>
    </lineage>
</organism>
<feature type="domain" description="SGNH hydrolase-type esterase" evidence="4">
    <location>
        <begin position="56"/>
        <end position="234"/>
    </location>
</feature>
<dbReference type="InterPro" id="IPR045136">
    <property type="entry name" value="Iah1-like"/>
</dbReference>
<dbReference type="GeneID" id="111014934"/>
<evidence type="ECO:0000259" key="4">
    <source>
        <dbReference type="Pfam" id="PF13472"/>
    </source>
</evidence>